<sequence length="121" mass="13196">MLGLKDVAVVEGAVCGDPLLGAEDLLVGDAIRLVHGAQFRDVSSEDIAGQRLRVMFDRVDIGSRLLEFTCAKSLMLISEFGVVAKARVLEIDSKGEDRTYLLFDEKIRPGAQHVILAEIGR</sequence>
<gene>
    <name evidence="1" type="ORF">AB2B41_11650</name>
</gene>
<name>A0ABV3RMR3_9RHOB</name>
<dbReference type="RefSeq" id="WP_367877968.1">
    <property type="nucleotide sequence ID" value="NZ_JBFNXX010000007.1"/>
</dbReference>
<evidence type="ECO:0008006" key="3">
    <source>
        <dbReference type="Google" id="ProtNLM"/>
    </source>
</evidence>
<comment type="caution">
    <text evidence="1">The sequence shown here is derived from an EMBL/GenBank/DDBJ whole genome shotgun (WGS) entry which is preliminary data.</text>
</comment>
<protein>
    <recommendedName>
        <fullName evidence="3">Hint domain-containing protein</fullName>
    </recommendedName>
</protein>
<evidence type="ECO:0000313" key="2">
    <source>
        <dbReference type="Proteomes" id="UP001556098"/>
    </source>
</evidence>
<keyword evidence="2" id="KW-1185">Reference proteome</keyword>
<proteinExistence type="predicted"/>
<reference evidence="1 2" key="1">
    <citation type="submission" date="2024-07" db="EMBL/GenBank/DDBJ databases">
        <title>Marimonas sp.nov., isolated from tidal-flat sediment.</title>
        <authorList>
            <person name="Jayan J.N."/>
            <person name="Lee S.S."/>
        </authorList>
    </citation>
    <scope>NUCLEOTIDE SEQUENCE [LARGE SCALE GENOMIC DNA]</scope>
    <source>
        <strain evidence="1 2">MJW-29</strain>
    </source>
</reference>
<dbReference type="EMBL" id="JBFNXX010000007">
    <property type="protein sequence ID" value="MEW9920265.1"/>
    <property type="molecule type" value="Genomic_DNA"/>
</dbReference>
<organism evidence="1 2">
    <name type="scientific">Sulfitobacter sediminis</name>
    <dbReference type="NCBI Taxonomy" id="3234186"/>
    <lineage>
        <taxon>Bacteria</taxon>
        <taxon>Pseudomonadati</taxon>
        <taxon>Pseudomonadota</taxon>
        <taxon>Alphaproteobacteria</taxon>
        <taxon>Rhodobacterales</taxon>
        <taxon>Roseobacteraceae</taxon>
        <taxon>Sulfitobacter</taxon>
    </lineage>
</organism>
<dbReference type="Proteomes" id="UP001556098">
    <property type="component" value="Unassembled WGS sequence"/>
</dbReference>
<evidence type="ECO:0000313" key="1">
    <source>
        <dbReference type="EMBL" id="MEW9920265.1"/>
    </source>
</evidence>
<accession>A0ABV3RMR3</accession>